<dbReference type="Gene3D" id="2.170.130.10">
    <property type="entry name" value="TonB-dependent receptor, plug domain"/>
    <property type="match status" value="1"/>
</dbReference>
<name>A0A2Z4ING9_9BACT</name>
<dbReference type="EMBL" id="CP030041">
    <property type="protein sequence ID" value="AWW32651.1"/>
    <property type="molecule type" value="Genomic_DNA"/>
</dbReference>
<dbReference type="InterPro" id="IPR012910">
    <property type="entry name" value="Plug_dom"/>
</dbReference>
<keyword evidence="12" id="KW-0675">Receptor</keyword>
<evidence type="ECO:0000313" key="12">
    <source>
        <dbReference type="EMBL" id="AWW32651.1"/>
    </source>
</evidence>
<evidence type="ECO:0000259" key="10">
    <source>
        <dbReference type="Pfam" id="PF00593"/>
    </source>
</evidence>
<keyword evidence="6 8" id="KW-0472">Membrane</keyword>
<dbReference type="InterPro" id="IPR008969">
    <property type="entry name" value="CarboxyPept-like_regulatory"/>
</dbReference>
<reference evidence="12 13" key="1">
    <citation type="submission" date="2018-06" db="EMBL/GenBank/DDBJ databases">
        <title>Echinicola strongylocentroti sp. nov., isolated from a sea urchin Strongylocentrotus intermedius.</title>
        <authorList>
            <person name="Bae S.S."/>
        </authorList>
    </citation>
    <scope>NUCLEOTIDE SEQUENCE [LARGE SCALE GENOMIC DNA]</scope>
    <source>
        <strain evidence="12 13">MEBiC08714</strain>
    </source>
</reference>
<dbReference type="InterPro" id="IPR039426">
    <property type="entry name" value="TonB-dep_rcpt-like"/>
</dbReference>
<dbReference type="PROSITE" id="PS52016">
    <property type="entry name" value="TONB_DEPENDENT_REC_3"/>
    <property type="match status" value="1"/>
</dbReference>
<dbReference type="Pfam" id="PF07715">
    <property type="entry name" value="Plug"/>
    <property type="match status" value="1"/>
</dbReference>
<dbReference type="OrthoDB" id="9768177at2"/>
<evidence type="ECO:0000256" key="4">
    <source>
        <dbReference type="ARBA" id="ARBA00022692"/>
    </source>
</evidence>
<keyword evidence="4 8" id="KW-0812">Transmembrane</keyword>
<dbReference type="InterPro" id="IPR037066">
    <property type="entry name" value="Plug_dom_sf"/>
</dbReference>
<evidence type="ECO:0000256" key="2">
    <source>
        <dbReference type="ARBA" id="ARBA00022448"/>
    </source>
</evidence>
<dbReference type="Proteomes" id="UP000248688">
    <property type="component" value="Chromosome"/>
</dbReference>
<proteinExistence type="inferred from homology"/>
<dbReference type="Gene3D" id="2.40.170.20">
    <property type="entry name" value="TonB-dependent receptor, beta-barrel domain"/>
    <property type="match status" value="1"/>
</dbReference>
<feature type="domain" description="TonB-dependent receptor plug" evidence="11">
    <location>
        <begin position="126"/>
        <end position="232"/>
    </location>
</feature>
<comment type="similarity">
    <text evidence="8 9">Belongs to the TonB-dependent receptor family.</text>
</comment>
<dbReference type="KEGG" id="est:DN752_22260"/>
<dbReference type="Pfam" id="PF13715">
    <property type="entry name" value="CarbopepD_reg_2"/>
    <property type="match status" value="1"/>
</dbReference>
<evidence type="ECO:0000256" key="7">
    <source>
        <dbReference type="ARBA" id="ARBA00023237"/>
    </source>
</evidence>
<protein>
    <submittedName>
        <fullName evidence="12">TonB-dependent receptor</fullName>
    </submittedName>
</protein>
<evidence type="ECO:0000256" key="9">
    <source>
        <dbReference type="RuleBase" id="RU003357"/>
    </source>
</evidence>
<dbReference type="Pfam" id="PF00593">
    <property type="entry name" value="TonB_dep_Rec_b-barrel"/>
    <property type="match status" value="1"/>
</dbReference>
<evidence type="ECO:0000256" key="5">
    <source>
        <dbReference type="ARBA" id="ARBA00023077"/>
    </source>
</evidence>
<organism evidence="12 13">
    <name type="scientific">Echinicola strongylocentroti</name>
    <dbReference type="NCBI Taxonomy" id="1795355"/>
    <lineage>
        <taxon>Bacteria</taxon>
        <taxon>Pseudomonadati</taxon>
        <taxon>Bacteroidota</taxon>
        <taxon>Cytophagia</taxon>
        <taxon>Cytophagales</taxon>
        <taxon>Cyclobacteriaceae</taxon>
        <taxon>Echinicola</taxon>
    </lineage>
</organism>
<dbReference type="InterPro" id="IPR000531">
    <property type="entry name" value="Beta-barrel_TonB"/>
</dbReference>
<evidence type="ECO:0000256" key="6">
    <source>
        <dbReference type="ARBA" id="ARBA00023136"/>
    </source>
</evidence>
<keyword evidence="13" id="KW-1185">Reference proteome</keyword>
<evidence type="ECO:0000313" key="13">
    <source>
        <dbReference type="Proteomes" id="UP000248688"/>
    </source>
</evidence>
<dbReference type="InterPro" id="IPR023997">
    <property type="entry name" value="TonB-dep_OMP_SusC/RagA_CS"/>
</dbReference>
<dbReference type="InterPro" id="IPR023996">
    <property type="entry name" value="TonB-dep_OMP_SusC/RagA"/>
</dbReference>
<evidence type="ECO:0000256" key="1">
    <source>
        <dbReference type="ARBA" id="ARBA00004571"/>
    </source>
</evidence>
<dbReference type="SUPFAM" id="SSF49464">
    <property type="entry name" value="Carboxypeptidase regulatory domain-like"/>
    <property type="match status" value="1"/>
</dbReference>
<keyword evidence="7 8" id="KW-0998">Cell outer membrane</keyword>
<accession>A0A2Z4ING9</accession>
<comment type="subcellular location">
    <subcellularLocation>
        <location evidence="1 8">Cell outer membrane</location>
        <topology evidence="1 8">Multi-pass membrane protein</topology>
    </subcellularLocation>
</comment>
<dbReference type="Gene3D" id="2.60.40.1120">
    <property type="entry name" value="Carboxypeptidase-like, regulatory domain"/>
    <property type="match status" value="1"/>
</dbReference>
<evidence type="ECO:0000259" key="11">
    <source>
        <dbReference type="Pfam" id="PF07715"/>
    </source>
</evidence>
<dbReference type="SUPFAM" id="SSF56935">
    <property type="entry name" value="Porins"/>
    <property type="match status" value="1"/>
</dbReference>
<dbReference type="RefSeq" id="WP_112786023.1">
    <property type="nucleotide sequence ID" value="NZ_CP030041.1"/>
</dbReference>
<feature type="domain" description="TonB-dependent receptor-like beta-barrel" evidence="10">
    <location>
        <begin position="446"/>
        <end position="969"/>
    </location>
</feature>
<keyword evidence="2 8" id="KW-0813">Transport</keyword>
<dbReference type="GO" id="GO:0009279">
    <property type="term" value="C:cell outer membrane"/>
    <property type="evidence" value="ECO:0007669"/>
    <property type="project" value="UniProtKB-SubCell"/>
</dbReference>
<evidence type="ECO:0000256" key="3">
    <source>
        <dbReference type="ARBA" id="ARBA00022452"/>
    </source>
</evidence>
<dbReference type="AlphaFoldDB" id="A0A2Z4ING9"/>
<sequence>MMFTKKLSGYARCISMLLMLMVIGVVDLQAQALEITGVVRSSEGETIPGVTVLLKGTGTGTSTDLEGAYKLTVNDPNGTLIFSSIGMIKQEIPIDGRSTVDVTMEMDVAQLDMVEVVDYGYGTVKKTDMTGSVASMSGKELAKIPVASAAQAITGRLPGVRVMTTDGSPGADVVIRVRGGGSVTQDNAPLYVVDGFIVGSIRDIPPTDIEAITVLKDAAATAIYGAQAANGVIVVTTKTPKAGKTSISYNNFFQWKSLPADRRYNVLDSYEFALANYEYAKLQSNAAVRNFEKFYGVYDDLELYKQKPSTDWQDELFGDPKLSQYHNLSISGGTEKTKFMLSLTNNTDEGLMLNSGYERNVINFKLKHELAEKLTMDIGARVTHTVIDGAGTSGNAQINIEDAIQTRPTNGIADELDIDMNQINSEDDFQSFLLSLVSPVELAKQDWRKRTEYDYVFNAGLTWEIIDDLNFKSTFNGSRDFREDLRFYGPLTGESFNNGNNMPLGQRDDRSSFSYRWLNSVSYKFDNLGDDHALDFLVGQEVYSSGGKRNFLRAEDFRLSITPEELFANMTFGRADRHETEDYTNSNRFSLFGRANYQFMGKYLFTATVRSDASSKFAKDNRVGVFPAVAIGWKISEEDFLKASSWVDELKLRLSWGETGNDRIETTATQFLFSASTNRGPGFGNTDNVYYEPSSSTLYNPDLKWETTITKNIGLDFTLFKAKVEGSLDFYRNVTRDLLLQSAIPPNTGFSTQWNNVGSTSNQGVELGINAFIIDKPDFSLSVNFNTGLNQARVEELDGTNERFFQSNWASTDLNNINDFYLRVGGKIGDVYGYVTDGYYTEDDFEGYDATAGEYILKADVPNSTSVVGNTNIRPGFLKLKDLNDDGQIDADDRKVIGNTLPKNQGGFGVNARWKGFDAAIFFNYQFGNDVYNTGKIQYNQFRRVTYGNMLTTMSSDNRYTYLDVDGTYTGTPGEIVTDLTQLEEMNAGKNIWSHNSYGIANAVIHSWAIEDGSFIRLNNLTVGYSLPTELISRIGLSQFRVYATGNNLKLWTDYSGYDPEVSTSRSSSYSALTPGVDYSSFPRSRSYTVGVNVTF</sequence>
<evidence type="ECO:0000256" key="8">
    <source>
        <dbReference type="PROSITE-ProRule" id="PRU01360"/>
    </source>
</evidence>
<gene>
    <name evidence="12" type="ORF">DN752_22260</name>
</gene>
<dbReference type="NCBIfam" id="TIGR04057">
    <property type="entry name" value="SusC_RagA_signa"/>
    <property type="match status" value="1"/>
</dbReference>
<keyword evidence="3 8" id="KW-1134">Transmembrane beta strand</keyword>
<dbReference type="InterPro" id="IPR036942">
    <property type="entry name" value="Beta-barrel_TonB_sf"/>
</dbReference>
<dbReference type="NCBIfam" id="TIGR04056">
    <property type="entry name" value="OMP_RagA_SusC"/>
    <property type="match status" value="1"/>
</dbReference>
<keyword evidence="5 9" id="KW-0798">TonB box</keyword>